<dbReference type="InterPro" id="IPR028271">
    <property type="entry name" value="RAMAC"/>
</dbReference>
<proteinExistence type="inferred from homology"/>
<dbReference type="GO" id="GO:0003723">
    <property type="term" value="F:RNA binding"/>
    <property type="evidence" value="ECO:0007669"/>
    <property type="project" value="InterPro"/>
</dbReference>
<reference evidence="5" key="1">
    <citation type="submission" date="2024-06" db="EMBL/GenBank/DDBJ databases">
        <authorList>
            <person name="Liu X."/>
            <person name="Lenzi L."/>
            <person name="Haldenby T S."/>
            <person name="Uol C."/>
        </authorList>
    </citation>
    <scope>NUCLEOTIDE SEQUENCE</scope>
</reference>
<feature type="compositionally biased region" description="Basic and acidic residues" evidence="4">
    <location>
        <begin position="79"/>
        <end position="96"/>
    </location>
</feature>
<protein>
    <submittedName>
        <fullName evidence="5">Uncharacterized protein</fullName>
    </submittedName>
</protein>
<feature type="compositionally biased region" description="Basic and acidic residues" evidence="4">
    <location>
        <begin position="117"/>
        <end position="147"/>
    </location>
</feature>
<comment type="caution">
    <text evidence="5">The sequence shown here is derived from an EMBL/GenBank/DDBJ whole genome shotgun (WGS) entry which is preliminary data.</text>
</comment>
<evidence type="ECO:0000256" key="4">
    <source>
        <dbReference type="SAM" id="MobiDB-lite"/>
    </source>
</evidence>
<dbReference type="AlphaFoldDB" id="A0AAV2U0H3"/>
<feature type="compositionally biased region" description="Basic and acidic residues" evidence="4">
    <location>
        <begin position="52"/>
        <end position="63"/>
    </location>
</feature>
<name>A0AAV2U0H3_CALDB</name>
<evidence type="ECO:0000256" key="3">
    <source>
        <dbReference type="ARBA" id="ARBA00034716"/>
    </source>
</evidence>
<comment type="similarity">
    <text evidence="3">Belongs to the RAM family.</text>
</comment>
<sequence>MSSGNDVILTLEELGEKFKDRYSDNDPDYKKHCSQNNLPPPVIPHWNQRDAGSSRDRRYDRGRQNMSSGNDVILTLEELGEKFKDRYSDNDPDYKKHCSQNNLPPPVIPHWNQRDAGSSRDRRYDRGRQNDRNRNWRGRDNREDFRD</sequence>
<gene>
    <name evidence="5" type="ORF">CDAUBV1_LOCUS17248</name>
</gene>
<organism evidence="5 6">
    <name type="scientific">Calicophoron daubneyi</name>
    <name type="common">Rumen fluke</name>
    <name type="synonym">Paramphistomum daubneyi</name>
    <dbReference type="NCBI Taxonomy" id="300641"/>
    <lineage>
        <taxon>Eukaryota</taxon>
        <taxon>Metazoa</taxon>
        <taxon>Spiralia</taxon>
        <taxon>Lophotrochozoa</taxon>
        <taxon>Platyhelminthes</taxon>
        <taxon>Trematoda</taxon>
        <taxon>Digenea</taxon>
        <taxon>Plagiorchiida</taxon>
        <taxon>Pronocephalata</taxon>
        <taxon>Paramphistomoidea</taxon>
        <taxon>Paramphistomidae</taxon>
        <taxon>Calicophoron</taxon>
    </lineage>
</organism>
<dbReference type="PANTHER" id="PTHR48168">
    <property type="entry name" value="RNA GUANINE-7 METHYLTRANSFERASE-ACTIVATING SUBUNIT-LIKE (PSEUDOGENE)-RELATED"/>
    <property type="match status" value="1"/>
</dbReference>
<feature type="region of interest" description="Disordered" evidence="4">
    <location>
        <begin position="22"/>
        <end position="147"/>
    </location>
</feature>
<dbReference type="GO" id="GO:0031533">
    <property type="term" value="C:mRNA capping enzyme complex"/>
    <property type="evidence" value="ECO:0007669"/>
    <property type="project" value="InterPro"/>
</dbReference>
<evidence type="ECO:0000256" key="2">
    <source>
        <dbReference type="ARBA" id="ARBA00023242"/>
    </source>
</evidence>
<evidence type="ECO:0000256" key="1">
    <source>
        <dbReference type="ARBA" id="ARBA00004123"/>
    </source>
</evidence>
<dbReference type="EMBL" id="CAXLJL010000933">
    <property type="protein sequence ID" value="CAL5141961.1"/>
    <property type="molecule type" value="Genomic_DNA"/>
</dbReference>
<comment type="subcellular location">
    <subcellularLocation>
        <location evidence="1">Nucleus</location>
    </subcellularLocation>
</comment>
<evidence type="ECO:0000313" key="6">
    <source>
        <dbReference type="Proteomes" id="UP001497525"/>
    </source>
</evidence>
<dbReference type="PANTHER" id="PTHR48168:SF1">
    <property type="entry name" value="RNA GUANINE-N7 METHYLTRANSFERASE ACTIVATING SUBUNIT-RELATED"/>
    <property type="match status" value="1"/>
</dbReference>
<dbReference type="GO" id="GO:0106005">
    <property type="term" value="P:RNA 5'-cap (guanine-N7)-methylation"/>
    <property type="evidence" value="ECO:0007669"/>
    <property type="project" value="InterPro"/>
</dbReference>
<evidence type="ECO:0000313" key="5">
    <source>
        <dbReference type="EMBL" id="CAL5141961.1"/>
    </source>
</evidence>
<dbReference type="Pfam" id="PF15320">
    <property type="entry name" value="RAM"/>
    <property type="match status" value="2"/>
</dbReference>
<keyword evidence="2" id="KW-0539">Nucleus</keyword>
<feature type="compositionally biased region" description="Basic and acidic residues" evidence="4">
    <location>
        <begin position="22"/>
        <end position="31"/>
    </location>
</feature>
<accession>A0AAV2U0H3</accession>
<dbReference type="Proteomes" id="UP001497525">
    <property type="component" value="Unassembled WGS sequence"/>
</dbReference>